<evidence type="ECO:0000256" key="11">
    <source>
        <dbReference type="SAM" id="Phobius"/>
    </source>
</evidence>
<keyword evidence="10" id="KW-0961">Cell wall biogenesis/degradation</keyword>
<dbReference type="PANTHER" id="PTHR30400:SF0">
    <property type="entry name" value="BIOSYNTHETIC PEPTIDOGLYCAN TRANSGLYCOSYLASE"/>
    <property type="match status" value="1"/>
</dbReference>
<sequence>MPDYNKQLLIRRSLQVLAGLFILIAIAFAVLFMYRQRLLRYAVETVQDKVEAKYPAKLFIGKAAFEDLNTVRMEKIAFVPNQGDTLLRTQEVFAEISLRTLFKGRVIFNELSIENAYLTAVKNPDGSNNYSFLLGKKKEEPVDTTKSRNYGILLNNLIEKAFESVPDQVSFKNLNVSYASEHRNINMKMPSLQIKDGEIKTALSVKTDSLVNNLQVHGTINPGKYFISARLYALDTGGIKLPYVKQKFGGTVAFDTLAVSLTSKDFSKNMLTVRGDASITSLKVNHPRISDSDVKVKSGSVHYVVSLGPDYYAVDSLTEVRVNKIKAYPVIQLRTKPTRDLIVRLRTDVTPATDFFSSLPTGVFESVEDMEGTGGLSYKLKSHINFADLKHLTFDSDLEGHDFKITKYGSEDLSRINKPFVYTAYEYGKPVRNILVGPGNPYFAPYNTISRYIKYAIMTSEDAAFFKHKGFHEEAFRQSIATNIKAKKFVRGGSTISMQLVKNVFLTRKKTIARKAEEALIVWLIENNNLVSKTRMYEVYLNIIEWGPNVYGIKDASRFFYGKQPSELTLGESIFLASIIPKPKAYKNSFDAHGNLKPRVAWYFKLISGIMLRRGQISQEEYDALQPRVELYGRARDLIVTAPDTAATDSLQLSPIDILD</sequence>
<evidence type="ECO:0000256" key="1">
    <source>
        <dbReference type="ARBA" id="ARBA00022475"/>
    </source>
</evidence>
<dbReference type="Pfam" id="PF00912">
    <property type="entry name" value="Transgly"/>
    <property type="match status" value="1"/>
</dbReference>
<keyword evidence="5 11" id="KW-0812">Transmembrane</keyword>
<keyword evidence="4" id="KW-0808">Transferase</keyword>
<organism evidence="13 14">
    <name type="scientific">Adhaeribacter terreus</name>
    <dbReference type="NCBI Taxonomy" id="529703"/>
    <lineage>
        <taxon>Bacteria</taxon>
        <taxon>Pseudomonadati</taxon>
        <taxon>Bacteroidota</taxon>
        <taxon>Cytophagia</taxon>
        <taxon>Cytophagales</taxon>
        <taxon>Hymenobacteraceae</taxon>
        <taxon>Adhaeribacter</taxon>
    </lineage>
</organism>
<evidence type="ECO:0000256" key="7">
    <source>
        <dbReference type="ARBA" id="ARBA00022984"/>
    </source>
</evidence>
<dbReference type="InterPro" id="IPR011812">
    <property type="entry name" value="Pep_trsgly"/>
</dbReference>
<dbReference type="InterPro" id="IPR023346">
    <property type="entry name" value="Lysozyme-like_dom_sf"/>
</dbReference>
<accession>A0ABW0E5G5</accession>
<keyword evidence="2" id="KW-0997">Cell inner membrane</keyword>
<dbReference type="Gene3D" id="1.10.3810.10">
    <property type="entry name" value="Biosynthetic peptidoglycan transglycosylase-like"/>
    <property type="match status" value="1"/>
</dbReference>
<keyword evidence="3" id="KW-0328">Glycosyltransferase</keyword>
<evidence type="ECO:0000313" key="13">
    <source>
        <dbReference type="EMBL" id="MFC5269562.1"/>
    </source>
</evidence>
<protein>
    <submittedName>
        <fullName evidence="13">Transglycosylase domain-containing protein</fullName>
    </submittedName>
</protein>
<keyword evidence="8 11" id="KW-1133">Transmembrane helix</keyword>
<comment type="caution">
    <text evidence="13">The sequence shown here is derived from an EMBL/GenBank/DDBJ whole genome shotgun (WGS) entry which is preliminary data.</text>
</comment>
<dbReference type="PANTHER" id="PTHR30400">
    <property type="entry name" value="MONOFUNCTIONAL BIOSYNTHETIC PEPTIDOGLYCAN TRANSGLYCOSYLASE"/>
    <property type="match status" value="1"/>
</dbReference>
<proteinExistence type="predicted"/>
<keyword evidence="7" id="KW-0573">Peptidoglycan synthesis</keyword>
<evidence type="ECO:0000256" key="4">
    <source>
        <dbReference type="ARBA" id="ARBA00022679"/>
    </source>
</evidence>
<dbReference type="InterPro" id="IPR036950">
    <property type="entry name" value="PBP_transglycosylase"/>
</dbReference>
<feature type="transmembrane region" description="Helical" evidence="11">
    <location>
        <begin position="12"/>
        <end position="34"/>
    </location>
</feature>
<evidence type="ECO:0000256" key="10">
    <source>
        <dbReference type="ARBA" id="ARBA00023316"/>
    </source>
</evidence>
<dbReference type="Proteomes" id="UP001596161">
    <property type="component" value="Unassembled WGS sequence"/>
</dbReference>
<evidence type="ECO:0000259" key="12">
    <source>
        <dbReference type="Pfam" id="PF00912"/>
    </source>
</evidence>
<keyword evidence="9 11" id="KW-0472">Membrane</keyword>
<evidence type="ECO:0000256" key="3">
    <source>
        <dbReference type="ARBA" id="ARBA00022676"/>
    </source>
</evidence>
<gene>
    <name evidence="13" type="ORF">ACFPIB_03000</name>
</gene>
<evidence type="ECO:0000256" key="8">
    <source>
        <dbReference type="ARBA" id="ARBA00022989"/>
    </source>
</evidence>
<keyword evidence="1" id="KW-1003">Cell membrane</keyword>
<name>A0ABW0E5G5_9BACT</name>
<keyword evidence="6" id="KW-0133">Cell shape</keyword>
<dbReference type="SUPFAM" id="SSF53955">
    <property type="entry name" value="Lysozyme-like"/>
    <property type="match status" value="1"/>
</dbReference>
<evidence type="ECO:0000256" key="2">
    <source>
        <dbReference type="ARBA" id="ARBA00022519"/>
    </source>
</evidence>
<dbReference type="InterPro" id="IPR001264">
    <property type="entry name" value="Glyco_trans_51"/>
</dbReference>
<dbReference type="RefSeq" id="WP_378015943.1">
    <property type="nucleotide sequence ID" value="NZ_JBHSKT010000002.1"/>
</dbReference>
<dbReference type="EMBL" id="JBHSKT010000002">
    <property type="protein sequence ID" value="MFC5269562.1"/>
    <property type="molecule type" value="Genomic_DNA"/>
</dbReference>
<reference evidence="14" key="1">
    <citation type="journal article" date="2019" name="Int. J. Syst. Evol. Microbiol.">
        <title>The Global Catalogue of Microorganisms (GCM) 10K type strain sequencing project: providing services to taxonomists for standard genome sequencing and annotation.</title>
        <authorList>
            <consortium name="The Broad Institute Genomics Platform"/>
            <consortium name="The Broad Institute Genome Sequencing Center for Infectious Disease"/>
            <person name="Wu L."/>
            <person name="Ma J."/>
        </authorList>
    </citation>
    <scope>NUCLEOTIDE SEQUENCE [LARGE SCALE GENOMIC DNA]</scope>
    <source>
        <strain evidence="14">KACC 12602</strain>
    </source>
</reference>
<evidence type="ECO:0000256" key="9">
    <source>
        <dbReference type="ARBA" id="ARBA00023136"/>
    </source>
</evidence>
<evidence type="ECO:0000256" key="6">
    <source>
        <dbReference type="ARBA" id="ARBA00022960"/>
    </source>
</evidence>
<evidence type="ECO:0000313" key="14">
    <source>
        <dbReference type="Proteomes" id="UP001596161"/>
    </source>
</evidence>
<keyword evidence="14" id="KW-1185">Reference proteome</keyword>
<evidence type="ECO:0000256" key="5">
    <source>
        <dbReference type="ARBA" id="ARBA00022692"/>
    </source>
</evidence>
<feature type="domain" description="Glycosyl transferase family 51" evidence="12">
    <location>
        <begin position="442"/>
        <end position="600"/>
    </location>
</feature>